<protein>
    <recommendedName>
        <fullName evidence="3">Transcription factor CBF/NF-Y/archaeal histone domain-containing protein</fullName>
    </recommendedName>
</protein>
<dbReference type="GO" id="GO:0006261">
    <property type="term" value="P:DNA-templated DNA replication"/>
    <property type="evidence" value="ECO:0007669"/>
    <property type="project" value="TreeGrafter"/>
</dbReference>
<dbReference type="PANTHER" id="PTHR10252:SF54">
    <property type="entry name" value="CHROMATIN ACCESSIBILITY COMPLEX PROTEIN 1"/>
    <property type="match status" value="1"/>
</dbReference>
<keyword evidence="5" id="KW-1185">Reference proteome</keyword>
<reference evidence="4 5" key="1">
    <citation type="submission" date="2015-12" db="EMBL/GenBank/DDBJ databases">
        <title>Draft genome of the nematode, Onchocerca flexuosa.</title>
        <authorList>
            <person name="Mitreva M."/>
        </authorList>
    </citation>
    <scope>NUCLEOTIDE SEQUENCE [LARGE SCALE GENOMIC DNA]</scope>
    <source>
        <strain evidence="4">Red Deer</strain>
    </source>
</reference>
<dbReference type="PROSITE" id="PS51257">
    <property type="entry name" value="PROKAR_LIPOPROTEIN"/>
    <property type="match status" value="1"/>
</dbReference>
<keyword evidence="2" id="KW-0539">Nucleus</keyword>
<dbReference type="SUPFAM" id="SSF47113">
    <property type="entry name" value="Histone-fold"/>
    <property type="match status" value="1"/>
</dbReference>
<name>A0A238BUE0_9BILA</name>
<dbReference type="Gene3D" id="1.10.20.10">
    <property type="entry name" value="Histone, subunit A"/>
    <property type="match status" value="1"/>
</dbReference>
<sequence length="183" mass="20690">MSTKKTKNKEIVNISKRRDSNCCYLLLGTSCFMNMRMGLNEDSDSSDDDQFLVAFRKCDHSENEAPPSSSSSMLNAQHELPLARVRTIMQSGGEQVPISSEGLFAMTKAAVSELFVCKLAKESYESNDEPKCIEYSHLADYIQDNDKLEFLHEMVPHMVRFADVMHLVQPWDCLGPSSNLKKQ</sequence>
<dbReference type="PANTHER" id="PTHR10252">
    <property type="entry name" value="HISTONE-LIKE TRANSCRIPTION FACTOR CCAAT-RELATED"/>
    <property type="match status" value="1"/>
</dbReference>
<evidence type="ECO:0000256" key="2">
    <source>
        <dbReference type="ARBA" id="ARBA00023242"/>
    </source>
</evidence>
<organism evidence="4 5">
    <name type="scientific">Onchocerca flexuosa</name>
    <dbReference type="NCBI Taxonomy" id="387005"/>
    <lineage>
        <taxon>Eukaryota</taxon>
        <taxon>Metazoa</taxon>
        <taxon>Ecdysozoa</taxon>
        <taxon>Nematoda</taxon>
        <taxon>Chromadorea</taxon>
        <taxon>Rhabditida</taxon>
        <taxon>Spirurina</taxon>
        <taxon>Spiruromorpha</taxon>
        <taxon>Filarioidea</taxon>
        <taxon>Onchocercidae</taxon>
        <taxon>Onchocerca</taxon>
    </lineage>
</organism>
<dbReference type="EMBL" id="KZ270010">
    <property type="protein sequence ID" value="OZC08315.1"/>
    <property type="molecule type" value="Genomic_DNA"/>
</dbReference>
<evidence type="ECO:0000259" key="3">
    <source>
        <dbReference type="Pfam" id="PF00808"/>
    </source>
</evidence>
<dbReference type="GO" id="GO:0006338">
    <property type="term" value="P:chromatin remodeling"/>
    <property type="evidence" value="ECO:0007669"/>
    <property type="project" value="TreeGrafter"/>
</dbReference>
<dbReference type="InterPro" id="IPR050568">
    <property type="entry name" value="Transcr_DNA_Rep_Reg"/>
</dbReference>
<evidence type="ECO:0000313" key="4">
    <source>
        <dbReference type="EMBL" id="OZC08315.1"/>
    </source>
</evidence>
<accession>A0A238BUE0</accession>
<dbReference type="InterPro" id="IPR009072">
    <property type="entry name" value="Histone-fold"/>
</dbReference>
<evidence type="ECO:0000256" key="1">
    <source>
        <dbReference type="ARBA" id="ARBA00004123"/>
    </source>
</evidence>
<dbReference type="GO" id="GO:0046982">
    <property type="term" value="F:protein heterodimerization activity"/>
    <property type="evidence" value="ECO:0007669"/>
    <property type="project" value="InterPro"/>
</dbReference>
<dbReference type="GO" id="GO:0008623">
    <property type="term" value="C:CHRAC"/>
    <property type="evidence" value="ECO:0007669"/>
    <property type="project" value="TreeGrafter"/>
</dbReference>
<dbReference type="OrthoDB" id="1291358at2759"/>
<evidence type="ECO:0000313" key="5">
    <source>
        <dbReference type="Proteomes" id="UP000242913"/>
    </source>
</evidence>
<dbReference type="Proteomes" id="UP000242913">
    <property type="component" value="Unassembled WGS sequence"/>
</dbReference>
<gene>
    <name evidence="4" type="ORF">X798_04666</name>
</gene>
<dbReference type="AlphaFoldDB" id="A0A238BUE0"/>
<dbReference type="CDD" id="cd22924">
    <property type="entry name" value="HFD_CHRAC1-like"/>
    <property type="match status" value="1"/>
</dbReference>
<comment type="subcellular location">
    <subcellularLocation>
        <location evidence="1">Nucleus</location>
    </subcellularLocation>
</comment>
<feature type="domain" description="Transcription factor CBF/NF-Y/archaeal histone" evidence="3">
    <location>
        <begin position="79"/>
        <end position="138"/>
    </location>
</feature>
<proteinExistence type="predicted"/>
<dbReference type="Pfam" id="PF00808">
    <property type="entry name" value="CBFD_NFYB_HMF"/>
    <property type="match status" value="1"/>
</dbReference>
<dbReference type="InterPro" id="IPR003958">
    <property type="entry name" value="CBFA_NFYB_domain"/>
</dbReference>